<dbReference type="EMBL" id="KN827866">
    <property type="protein sequence ID" value="KIK75786.1"/>
    <property type="molecule type" value="Genomic_DNA"/>
</dbReference>
<feature type="compositionally biased region" description="Polar residues" evidence="1">
    <location>
        <begin position="1"/>
        <end position="13"/>
    </location>
</feature>
<evidence type="ECO:0000313" key="2">
    <source>
        <dbReference type="EMBL" id="KIK75786.1"/>
    </source>
</evidence>
<dbReference type="OrthoDB" id="5570013at2759"/>
<sequence>MSEVSRSTHSDSGGNFDVKAHTSNSMIDLKYDDSPFDAYLISEAETSNGAVSVKMHPAFEGAFEVTSSNMGPIVKDEQPRDASF</sequence>
<dbReference type="HOGENOM" id="CLU_2528141_0_0_1"/>
<name>A0A0D0CXB1_9AGAM</name>
<dbReference type="AlphaFoldDB" id="A0A0D0CXB1"/>
<keyword evidence="3" id="KW-1185">Reference proteome</keyword>
<protein>
    <submittedName>
        <fullName evidence="2">Uncharacterized protein</fullName>
    </submittedName>
</protein>
<proteinExistence type="predicted"/>
<evidence type="ECO:0000313" key="3">
    <source>
        <dbReference type="Proteomes" id="UP000054538"/>
    </source>
</evidence>
<dbReference type="InParanoid" id="A0A0D0CXB1"/>
<feature type="region of interest" description="Disordered" evidence="1">
    <location>
        <begin position="1"/>
        <end position="20"/>
    </location>
</feature>
<reference evidence="2 3" key="1">
    <citation type="submission" date="2014-04" db="EMBL/GenBank/DDBJ databases">
        <authorList>
            <consortium name="DOE Joint Genome Institute"/>
            <person name="Kuo A."/>
            <person name="Kohler A."/>
            <person name="Jargeat P."/>
            <person name="Nagy L.G."/>
            <person name="Floudas D."/>
            <person name="Copeland A."/>
            <person name="Barry K.W."/>
            <person name="Cichocki N."/>
            <person name="Veneault-Fourrey C."/>
            <person name="LaButti K."/>
            <person name="Lindquist E.A."/>
            <person name="Lipzen A."/>
            <person name="Lundell T."/>
            <person name="Morin E."/>
            <person name="Murat C."/>
            <person name="Sun H."/>
            <person name="Tunlid A."/>
            <person name="Henrissat B."/>
            <person name="Grigoriev I.V."/>
            <person name="Hibbett D.S."/>
            <person name="Martin F."/>
            <person name="Nordberg H.P."/>
            <person name="Cantor M.N."/>
            <person name="Hua S.X."/>
        </authorList>
    </citation>
    <scope>NUCLEOTIDE SEQUENCE [LARGE SCALE GENOMIC DNA]</scope>
    <source>
        <strain evidence="2 3">Ve08.2h10</strain>
    </source>
</reference>
<reference evidence="3" key="2">
    <citation type="submission" date="2015-01" db="EMBL/GenBank/DDBJ databases">
        <title>Evolutionary Origins and Diversification of the Mycorrhizal Mutualists.</title>
        <authorList>
            <consortium name="DOE Joint Genome Institute"/>
            <consortium name="Mycorrhizal Genomics Consortium"/>
            <person name="Kohler A."/>
            <person name="Kuo A."/>
            <person name="Nagy L.G."/>
            <person name="Floudas D."/>
            <person name="Copeland A."/>
            <person name="Barry K.W."/>
            <person name="Cichocki N."/>
            <person name="Veneault-Fourrey C."/>
            <person name="LaButti K."/>
            <person name="Lindquist E.A."/>
            <person name="Lipzen A."/>
            <person name="Lundell T."/>
            <person name="Morin E."/>
            <person name="Murat C."/>
            <person name="Riley R."/>
            <person name="Ohm R."/>
            <person name="Sun H."/>
            <person name="Tunlid A."/>
            <person name="Henrissat B."/>
            <person name="Grigoriev I.V."/>
            <person name="Hibbett D.S."/>
            <person name="Martin F."/>
        </authorList>
    </citation>
    <scope>NUCLEOTIDE SEQUENCE [LARGE SCALE GENOMIC DNA]</scope>
    <source>
        <strain evidence="3">Ve08.2h10</strain>
    </source>
</reference>
<accession>A0A0D0CXB1</accession>
<organism evidence="2 3">
    <name type="scientific">Paxillus rubicundulus Ve08.2h10</name>
    <dbReference type="NCBI Taxonomy" id="930991"/>
    <lineage>
        <taxon>Eukaryota</taxon>
        <taxon>Fungi</taxon>
        <taxon>Dikarya</taxon>
        <taxon>Basidiomycota</taxon>
        <taxon>Agaricomycotina</taxon>
        <taxon>Agaricomycetes</taxon>
        <taxon>Agaricomycetidae</taxon>
        <taxon>Boletales</taxon>
        <taxon>Paxilineae</taxon>
        <taxon>Paxillaceae</taxon>
        <taxon>Paxillus</taxon>
    </lineage>
</organism>
<dbReference type="Proteomes" id="UP000054538">
    <property type="component" value="Unassembled WGS sequence"/>
</dbReference>
<evidence type="ECO:0000256" key="1">
    <source>
        <dbReference type="SAM" id="MobiDB-lite"/>
    </source>
</evidence>
<dbReference type="STRING" id="930991.A0A0D0CXB1"/>
<gene>
    <name evidence="2" type="ORF">PAXRUDRAFT_835551</name>
</gene>